<dbReference type="SUPFAM" id="SSF52096">
    <property type="entry name" value="ClpP/crotonase"/>
    <property type="match status" value="1"/>
</dbReference>
<dbReference type="Proteomes" id="UP001601303">
    <property type="component" value="Unassembled WGS sequence"/>
</dbReference>
<dbReference type="Gene3D" id="3.90.226.10">
    <property type="entry name" value="2-enoyl-CoA Hydratase, Chain A, domain 1"/>
    <property type="match status" value="2"/>
</dbReference>
<evidence type="ECO:0000313" key="11">
    <source>
        <dbReference type="Proteomes" id="UP001601303"/>
    </source>
</evidence>
<dbReference type="InterPro" id="IPR005158">
    <property type="entry name" value="BTAD"/>
</dbReference>
<gene>
    <name evidence="10" type="ORF">ACFYNQ_23075</name>
</gene>
<dbReference type="PROSITE" id="PS51755">
    <property type="entry name" value="OMPR_PHOB"/>
    <property type="match status" value="1"/>
</dbReference>
<keyword evidence="4 6" id="KW-0238">DNA-binding</keyword>
<feature type="region of interest" description="Disordered" evidence="7">
    <location>
        <begin position="248"/>
        <end position="278"/>
    </location>
</feature>
<dbReference type="InterPro" id="IPR051677">
    <property type="entry name" value="AfsR-DnrI-RedD_regulator"/>
</dbReference>
<dbReference type="InterPro" id="IPR036388">
    <property type="entry name" value="WH-like_DNA-bd_sf"/>
</dbReference>
<dbReference type="Pfam" id="PF01039">
    <property type="entry name" value="Carboxyl_trans"/>
    <property type="match status" value="1"/>
</dbReference>
<dbReference type="InterPro" id="IPR001867">
    <property type="entry name" value="OmpR/PhoB-type_DNA-bd"/>
</dbReference>
<dbReference type="Gene3D" id="1.10.10.10">
    <property type="entry name" value="Winged helix-like DNA-binding domain superfamily/Winged helix DNA-binding domain"/>
    <property type="match status" value="1"/>
</dbReference>
<accession>A0ABW6M5M3</accession>
<comment type="caution">
    <text evidence="10">The sequence shown here is derived from an EMBL/GenBank/DDBJ whole genome shotgun (WGS) entry which is preliminary data.</text>
</comment>
<evidence type="ECO:0000256" key="2">
    <source>
        <dbReference type="ARBA" id="ARBA00023012"/>
    </source>
</evidence>
<keyword evidence="3" id="KW-0805">Transcription regulation</keyword>
<dbReference type="RefSeq" id="WP_388108648.1">
    <property type="nucleotide sequence ID" value="NZ_JBIAHM010000008.1"/>
</dbReference>
<evidence type="ECO:0000256" key="5">
    <source>
        <dbReference type="ARBA" id="ARBA00023163"/>
    </source>
</evidence>
<feature type="DNA-binding region" description="OmpR/PhoB-type" evidence="6">
    <location>
        <begin position="1"/>
        <end position="97"/>
    </location>
</feature>
<dbReference type="CDD" id="cd15831">
    <property type="entry name" value="BTAD"/>
    <property type="match status" value="1"/>
</dbReference>
<evidence type="ECO:0000256" key="3">
    <source>
        <dbReference type="ARBA" id="ARBA00023015"/>
    </source>
</evidence>
<feature type="domain" description="CoA carboxyltransferase C-terminal" evidence="8">
    <location>
        <begin position="463"/>
        <end position="659"/>
    </location>
</feature>
<dbReference type="InterPro" id="IPR011763">
    <property type="entry name" value="COA_CT_C"/>
</dbReference>
<dbReference type="PANTHER" id="PTHR35807:SF1">
    <property type="entry name" value="TRANSCRIPTIONAL REGULATOR REDD"/>
    <property type="match status" value="1"/>
</dbReference>
<keyword evidence="5" id="KW-0804">Transcription</keyword>
<dbReference type="PROSITE" id="PS50989">
    <property type="entry name" value="COA_CT_CTER"/>
    <property type="match status" value="1"/>
</dbReference>
<evidence type="ECO:0000256" key="6">
    <source>
        <dbReference type="PROSITE-ProRule" id="PRU01091"/>
    </source>
</evidence>
<dbReference type="InterPro" id="IPR034733">
    <property type="entry name" value="AcCoA_carboxyl_beta"/>
</dbReference>
<sequence length="659" mass="69580">MRVLLLGALGVERSDGSVDYVRGFQATLISELLAAEAAVVSTDRLADALYGEDTPRHPLRAVHAHMTRLRRALRQWEPEGPGAERLLTRATGYAFKVSSLESDAGQFLAELNCARSLARTEADAAVGILEPALSLWRGPVLEGTTTGAAGDRLANRLEAARREAAEQLAAARLDLGHCVQAVTELEALLLADPYDETLARLLTTALSRSGRPREAHRVDQRIRRALRDDLGVGSRALPRVRLQSVLDQPPVRPLDIPLPRQPRPARRGGPGRPGLSSTGLLELIVDRESPVCMVSPSPRQISGTPTPSHRGPAAAGGVYRVGGNPVAVVHDANPGRSPDVRGALRTLDYARKAGLPVLLLLGERDRSPDPGSETPAHQVMLLRSLVQLRGVVPRVVISSDDEAARFPGIAALGDARILVRPDSPVGSGKRPTAEIEARSAAEAAASARDLLDYLTLHWAPAAPPDAAIEDFGACDAPVDMRGVIAGIADAGDWFELGTERGSSLLTGLARIEGKRVGIIANNPVVGDGVLTPQAAGKGTRMVELCELWRIPLLVLVDTPQFPGSGAAGAGSLPEVAGSELLRAFLGAEVPRVTVIVGRAKGWSRLVMGARESGADAVYAWPRAQTDLTDGTLDGIIAPQTTRAVVSTLLGTGRGRRTGA</sequence>
<dbReference type="Pfam" id="PF03704">
    <property type="entry name" value="BTAD"/>
    <property type="match status" value="1"/>
</dbReference>
<dbReference type="SUPFAM" id="SSF46894">
    <property type="entry name" value="C-terminal effector domain of the bipartite response regulators"/>
    <property type="match status" value="1"/>
</dbReference>
<dbReference type="PANTHER" id="PTHR35807">
    <property type="entry name" value="TRANSCRIPTIONAL REGULATOR REDD-RELATED"/>
    <property type="match status" value="1"/>
</dbReference>
<evidence type="ECO:0000256" key="7">
    <source>
        <dbReference type="SAM" id="MobiDB-lite"/>
    </source>
</evidence>
<dbReference type="Gene3D" id="1.25.40.10">
    <property type="entry name" value="Tetratricopeptide repeat domain"/>
    <property type="match status" value="1"/>
</dbReference>
<dbReference type="InterPro" id="IPR016032">
    <property type="entry name" value="Sig_transdc_resp-reg_C-effctor"/>
</dbReference>
<dbReference type="SUPFAM" id="SSF48452">
    <property type="entry name" value="TPR-like"/>
    <property type="match status" value="1"/>
</dbReference>
<dbReference type="GO" id="GO:0016740">
    <property type="term" value="F:transferase activity"/>
    <property type="evidence" value="ECO:0007669"/>
    <property type="project" value="UniProtKB-KW"/>
</dbReference>
<keyword evidence="2" id="KW-0902">Two-component regulatory system</keyword>
<protein>
    <submittedName>
        <fullName evidence="10">Carboxyl transferase domain-containing protein</fullName>
    </submittedName>
</protein>
<evidence type="ECO:0000313" key="10">
    <source>
        <dbReference type="EMBL" id="MFE9601434.1"/>
    </source>
</evidence>
<evidence type="ECO:0000259" key="8">
    <source>
        <dbReference type="PROSITE" id="PS50989"/>
    </source>
</evidence>
<evidence type="ECO:0000256" key="1">
    <source>
        <dbReference type="ARBA" id="ARBA00005820"/>
    </source>
</evidence>
<evidence type="ECO:0000256" key="4">
    <source>
        <dbReference type="ARBA" id="ARBA00023125"/>
    </source>
</evidence>
<reference evidence="10 11" key="1">
    <citation type="submission" date="2024-10" db="EMBL/GenBank/DDBJ databases">
        <title>The Natural Products Discovery Center: Release of the First 8490 Sequenced Strains for Exploring Actinobacteria Biosynthetic Diversity.</title>
        <authorList>
            <person name="Kalkreuter E."/>
            <person name="Kautsar S.A."/>
            <person name="Yang D."/>
            <person name="Bader C.D."/>
            <person name="Teijaro C.N."/>
            <person name="Fluegel L."/>
            <person name="Davis C.M."/>
            <person name="Simpson J.R."/>
            <person name="Lauterbach L."/>
            <person name="Steele A.D."/>
            <person name="Gui C."/>
            <person name="Meng S."/>
            <person name="Li G."/>
            <person name="Viehrig K."/>
            <person name="Ye F."/>
            <person name="Su P."/>
            <person name="Kiefer A.F."/>
            <person name="Nichols A."/>
            <person name="Cepeda A.J."/>
            <person name="Yan W."/>
            <person name="Fan B."/>
            <person name="Jiang Y."/>
            <person name="Adhikari A."/>
            <person name="Zheng C.-J."/>
            <person name="Schuster L."/>
            <person name="Cowan T.M."/>
            <person name="Smanski M.J."/>
            <person name="Chevrette M.G."/>
            <person name="De Carvalho L.P.S."/>
            <person name="Shen B."/>
        </authorList>
    </citation>
    <scope>NUCLEOTIDE SEQUENCE [LARGE SCALE GENOMIC DNA]</scope>
    <source>
        <strain evidence="10 11">NPDC006488</strain>
    </source>
</reference>
<proteinExistence type="inferred from homology"/>
<comment type="similarity">
    <text evidence="1">Belongs to the AfsR/DnrI/RedD regulatory family.</text>
</comment>
<dbReference type="InterPro" id="IPR029045">
    <property type="entry name" value="ClpP/crotonase-like_dom_sf"/>
</dbReference>
<dbReference type="EMBL" id="JBIAHM010000008">
    <property type="protein sequence ID" value="MFE9601434.1"/>
    <property type="molecule type" value="Genomic_DNA"/>
</dbReference>
<dbReference type="SMART" id="SM01043">
    <property type="entry name" value="BTAD"/>
    <property type="match status" value="1"/>
</dbReference>
<feature type="domain" description="OmpR/PhoB-type" evidence="9">
    <location>
        <begin position="1"/>
        <end position="97"/>
    </location>
</feature>
<evidence type="ECO:0000259" key="9">
    <source>
        <dbReference type="PROSITE" id="PS51755"/>
    </source>
</evidence>
<dbReference type="SMART" id="SM00862">
    <property type="entry name" value="Trans_reg_C"/>
    <property type="match status" value="1"/>
</dbReference>
<keyword evidence="11" id="KW-1185">Reference proteome</keyword>
<keyword evidence="10" id="KW-0808">Transferase</keyword>
<name>A0ABW6M5M3_9ACTN</name>
<dbReference type="InterPro" id="IPR011990">
    <property type="entry name" value="TPR-like_helical_dom_sf"/>
</dbReference>
<organism evidence="10 11">
    <name type="scientific">Streptomyces hokutonensis</name>
    <dbReference type="NCBI Taxonomy" id="1306990"/>
    <lineage>
        <taxon>Bacteria</taxon>
        <taxon>Bacillati</taxon>
        <taxon>Actinomycetota</taxon>
        <taxon>Actinomycetes</taxon>
        <taxon>Kitasatosporales</taxon>
        <taxon>Streptomycetaceae</taxon>
        <taxon>Streptomyces</taxon>
    </lineage>
</organism>